<dbReference type="Proteomes" id="UP001239111">
    <property type="component" value="Chromosome 3"/>
</dbReference>
<evidence type="ECO:0000313" key="1">
    <source>
        <dbReference type="EMBL" id="KAJ8669268.1"/>
    </source>
</evidence>
<organism evidence="1 2">
    <name type="scientific">Eretmocerus hayati</name>
    <dbReference type="NCBI Taxonomy" id="131215"/>
    <lineage>
        <taxon>Eukaryota</taxon>
        <taxon>Metazoa</taxon>
        <taxon>Ecdysozoa</taxon>
        <taxon>Arthropoda</taxon>
        <taxon>Hexapoda</taxon>
        <taxon>Insecta</taxon>
        <taxon>Pterygota</taxon>
        <taxon>Neoptera</taxon>
        <taxon>Endopterygota</taxon>
        <taxon>Hymenoptera</taxon>
        <taxon>Apocrita</taxon>
        <taxon>Proctotrupomorpha</taxon>
        <taxon>Chalcidoidea</taxon>
        <taxon>Aphelinidae</taxon>
        <taxon>Aphelininae</taxon>
        <taxon>Eretmocerus</taxon>
    </lineage>
</organism>
<accession>A0ACC2NEA2</accession>
<protein>
    <submittedName>
        <fullName evidence="1">Uncharacterized protein</fullName>
    </submittedName>
</protein>
<sequence length="329" mass="35915">MQQKSEKSSKKTSQESKNKHQALILQSASIFDVDNDQDSSHPVNIRSPIKGAGSNSACNKEVSVSPTPEDCSNKESSSAVKIVEAGGSKQLVSQFLGISPEDMATIHSFLAMVKSQNLVKKDEESTGKKKGAQKKSTIIMKNELVPLPEGSSVLLPQFKIQSLMDSCQKKPRALVRKLMLAILGADTLKKSSPTGKGGWTPIPTNILEDVESFVRQNIKKKYPITYDEYSRCPTAQCATLRVPDKNSNIKGDKKKNKSAFESSAKKNFESDRSESEQSDSSSSGADFSSQDKKTVKKRAAHSKKAPKSSPNHSRVDDGEKDLTATYVSR</sequence>
<dbReference type="EMBL" id="CM056743">
    <property type="protein sequence ID" value="KAJ8669268.1"/>
    <property type="molecule type" value="Genomic_DNA"/>
</dbReference>
<keyword evidence="2" id="KW-1185">Reference proteome</keyword>
<name>A0ACC2NEA2_9HYME</name>
<gene>
    <name evidence="1" type="ORF">QAD02_000527</name>
</gene>
<comment type="caution">
    <text evidence="1">The sequence shown here is derived from an EMBL/GenBank/DDBJ whole genome shotgun (WGS) entry which is preliminary data.</text>
</comment>
<evidence type="ECO:0000313" key="2">
    <source>
        <dbReference type="Proteomes" id="UP001239111"/>
    </source>
</evidence>
<reference evidence="1" key="1">
    <citation type="submission" date="2023-04" db="EMBL/GenBank/DDBJ databases">
        <title>A chromosome-level genome assembly of the parasitoid wasp Eretmocerus hayati.</title>
        <authorList>
            <person name="Zhong Y."/>
            <person name="Liu S."/>
            <person name="Liu Y."/>
        </authorList>
    </citation>
    <scope>NUCLEOTIDE SEQUENCE</scope>
    <source>
        <strain evidence="1">ZJU_SS_LIU_2023</strain>
    </source>
</reference>
<proteinExistence type="predicted"/>